<keyword evidence="2 8" id="KW-0808">Transferase</keyword>
<evidence type="ECO:0000259" key="9">
    <source>
        <dbReference type="Pfam" id="PF02223"/>
    </source>
</evidence>
<evidence type="ECO:0000256" key="6">
    <source>
        <dbReference type="ARBA" id="ARBA00022840"/>
    </source>
</evidence>
<comment type="catalytic activity">
    <reaction evidence="7 8">
        <text>dTMP + ATP = dTDP + ADP</text>
        <dbReference type="Rhea" id="RHEA:13517"/>
        <dbReference type="ChEBI" id="CHEBI:30616"/>
        <dbReference type="ChEBI" id="CHEBI:58369"/>
        <dbReference type="ChEBI" id="CHEBI:63528"/>
        <dbReference type="ChEBI" id="CHEBI:456216"/>
        <dbReference type="EC" id="2.7.4.9"/>
    </reaction>
</comment>
<comment type="function">
    <text evidence="8">Phosphorylation of dTMP to form dTDP in both de novo and salvage pathways of dTTP synthesis.</text>
</comment>
<dbReference type="Gene3D" id="3.40.50.300">
    <property type="entry name" value="P-loop containing nucleotide triphosphate hydrolases"/>
    <property type="match status" value="1"/>
</dbReference>
<evidence type="ECO:0000256" key="4">
    <source>
        <dbReference type="ARBA" id="ARBA00022741"/>
    </source>
</evidence>
<name>A0A1V5ZLZ2_9BACT</name>
<accession>A0A1V5ZLZ2</accession>
<comment type="similarity">
    <text evidence="1 8">Belongs to the thymidylate kinase family.</text>
</comment>
<keyword evidence="5 8" id="KW-0418">Kinase</keyword>
<dbReference type="NCBIfam" id="TIGR00041">
    <property type="entry name" value="DTMP_kinase"/>
    <property type="match status" value="1"/>
</dbReference>
<dbReference type="Pfam" id="PF02223">
    <property type="entry name" value="Thymidylate_kin"/>
    <property type="match status" value="1"/>
</dbReference>
<evidence type="ECO:0000256" key="5">
    <source>
        <dbReference type="ARBA" id="ARBA00022777"/>
    </source>
</evidence>
<dbReference type="InterPro" id="IPR039430">
    <property type="entry name" value="Thymidylate_kin-like_dom"/>
</dbReference>
<evidence type="ECO:0000256" key="3">
    <source>
        <dbReference type="ARBA" id="ARBA00022727"/>
    </source>
</evidence>
<keyword evidence="4 8" id="KW-0547">Nucleotide-binding</keyword>
<protein>
    <recommendedName>
        <fullName evidence="8">Thymidylate kinase</fullName>
        <ecNumber evidence="8">2.7.4.9</ecNumber>
    </recommendedName>
    <alternativeName>
        <fullName evidence="8">dTMP kinase</fullName>
    </alternativeName>
</protein>
<dbReference type="GO" id="GO:0005524">
    <property type="term" value="F:ATP binding"/>
    <property type="evidence" value="ECO:0007669"/>
    <property type="project" value="UniProtKB-UniRule"/>
</dbReference>
<dbReference type="GO" id="GO:0005829">
    <property type="term" value="C:cytosol"/>
    <property type="evidence" value="ECO:0007669"/>
    <property type="project" value="TreeGrafter"/>
</dbReference>
<evidence type="ECO:0000256" key="2">
    <source>
        <dbReference type="ARBA" id="ARBA00022679"/>
    </source>
</evidence>
<gene>
    <name evidence="8 10" type="primary">tmk</name>
    <name evidence="10" type="ORF">BWY04_01039</name>
</gene>
<evidence type="ECO:0000313" key="10">
    <source>
        <dbReference type="EMBL" id="OQB41076.1"/>
    </source>
</evidence>
<dbReference type="GO" id="GO:0004798">
    <property type="term" value="F:dTMP kinase activity"/>
    <property type="evidence" value="ECO:0007669"/>
    <property type="project" value="UniProtKB-UniRule"/>
</dbReference>
<feature type="binding site" evidence="8">
    <location>
        <begin position="26"/>
        <end position="33"/>
    </location>
    <ligand>
        <name>ATP</name>
        <dbReference type="ChEBI" id="CHEBI:30616"/>
    </ligand>
</feature>
<dbReference type="EMBL" id="MWDB01000024">
    <property type="protein sequence ID" value="OQB41076.1"/>
    <property type="molecule type" value="Genomic_DNA"/>
</dbReference>
<sequence>MAKTAIFIFLKLFKKEGVNLLITFEGPDGSGKSTITRVLKKALETCGYKTILFREPGGNDFANAVRDALLKHETDVMTQIYTFAAIRSSNKANILKHIEDTVIIADRYIDSSYVYQALYHMDMDLLEKVKEINKDVTVEPDLTFVIECSKENAQKRMSARTKDVFEKTLDYNKVVKAYGVLPFLFFKREYCFVNSDGTLENAVKEVNDYLGFLDISIPDNVIEQAVTEFEQEYIHNNNTAGHKPHD</sequence>
<keyword evidence="6 8" id="KW-0067">ATP-binding</keyword>
<evidence type="ECO:0000256" key="8">
    <source>
        <dbReference type="HAMAP-Rule" id="MF_00165"/>
    </source>
</evidence>
<dbReference type="InterPro" id="IPR018094">
    <property type="entry name" value="Thymidylate_kinase"/>
</dbReference>
<proteinExistence type="inferred from homology"/>
<dbReference type="PANTHER" id="PTHR10344">
    <property type="entry name" value="THYMIDYLATE KINASE"/>
    <property type="match status" value="1"/>
</dbReference>
<dbReference type="CDD" id="cd01672">
    <property type="entry name" value="TMPK"/>
    <property type="match status" value="1"/>
</dbReference>
<dbReference type="HAMAP" id="MF_00165">
    <property type="entry name" value="Thymidylate_kinase"/>
    <property type="match status" value="1"/>
</dbReference>
<dbReference type="AlphaFoldDB" id="A0A1V5ZLZ2"/>
<feature type="domain" description="Thymidylate kinase-like" evidence="9">
    <location>
        <begin position="24"/>
        <end position="204"/>
    </location>
</feature>
<evidence type="ECO:0000256" key="1">
    <source>
        <dbReference type="ARBA" id="ARBA00009776"/>
    </source>
</evidence>
<dbReference type="GO" id="GO:0006227">
    <property type="term" value="P:dUDP biosynthetic process"/>
    <property type="evidence" value="ECO:0007669"/>
    <property type="project" value="TreeGrafter"/>
</dbReference>
<dbReference type="GO" id="GO:0006233">
    <property type="term" value="P:dTDP biosynthetic process"/>
    <property type="evidence" value="ECO:0007669"/>
    <property type="project" value="InterPro"/>
</dbReference>
<evidence type="ECO:0000256" key="7">
    <source>
        <dbReference type="ARBA" id="ARBA00048743"/>
    </source>
</evidence>
<dbReference type="SUPFAM" id="SSF52540">
    <property type="entry name" value="P-loop containing nucleoside triphosphate hydrolases"/>
    <property type="match status" value="1"/>
</dbReference>
<dbReference type="EC" id="2.7.4.9" evidence="8"/>
<dbReference type="Proteomes" id="UP000485621">
    <property type="component" value="Unassembled WGS sequence"/>
</dbReference>
<comment type="caution">
    <text evidence="10">The sequence shown here is derived from an EMBL/GenBank/DDBJ whole genome shotgun (WGS) entry which is preliminary data.</text>
</comment>
<organism evidence="10">
    <name type="scientific">candidate division CPR1 bacterium ADurb.Bin160</name>
    <dbReference type="NCBI Taxonomy" id="1852826"/>
    <lineage>
        <taxon>Bacteria</taxon>
        <taxon>candidate division CPR1</taxon>
    </lineage>
</organism>
<dbReference type="PANTHER" id="PTHR10344:SF4">
    <property type="entry name" value="UMP-CMP KINASE 2, MITOCHONDRIAL"/>
    <property type="match status" value="1"/>
</dbReference>
<reference evidence="10" key="1">
    <citation type="submission" date="2017-02" db="EMBL/GenBank/DDBJ databases">
        <title>Delving into the versatile metabolic prowess of the omnipresent phylum Bacteroidetes.</title>
        <authorList>
            <person name="Nobu M.K."/>
            <person name="Mei R."/>
            <person name="Narihiro T."/>
            <person name="Kuroda K."/>
            <person name="Liu W.-T."/>
        </authorList>
    </citation>
    <scope>NUCLEOTIDE SEQUENCE</scope>
    <source>
        <strain evidence="10">ADurb.Bin160</strain>
    </source>
</reference>
<dbReference type="GO" id="GO:0006235">
    <property type="term" value="P:dTTP biosynthetic process"/>
    <property type="evidence" value="ECO:0007669"/>
    <property type="project" value="UniProtKB-UniRule"/>
</dbReference>
<dbReference type="InterPro" id="IPR027417">
    <property type="entry name" value="P-loop_NTPase"/>
</dbReference>
<keyword evidence="3 8" id="KW-0545">Nucleotide biosynthesis</keyword>